<evidence type="ECO:0000256" key="6">
    <source>
        <dbReference type="SAM" id="Phobius"/>
    </source>
</evidence>
<feature type="domain" description="O-antigen ligase-related" evidence="7">
    <location>
        <begin position="248"/>
        <end position="416"/>
    </location>
</feature>
<dbReference type="Proteomes" id="UP000242320">
    <property type="component" value="Unassembled WGS sequence"/>
</dbReference>
<dbReference type="InterPro" id="IPR007016">
    <property type="entry name" value="O-antigen_ligase-rel_domated"/>
</dbReference>
<comment type="subcellular location">
    <subcellularLocation>
        <location evidence="1">Membrane</location>
        <topology evidence="1">Multi-pass membrane protein</topology>
    </subcellularLocation>
</comment>
<dbReference type="PROSITE" id="PS51257">
    <property type="entry name" value="PROKAR_LIPOPROTEIN"/>
    <property type="match status" value="1"/>
</dbReference>
<feature type="transmembrane region" description="Helical" evidence="6">
    <location>
        <begin position="259"/>
        <end position="277"/>
    </location>
</feature>
<keyword evidence="3 6" id="KW-1133">Transmembrane helix</keyword>
<evidence type="ECO:0000256" key="4">
    <source>
        <dbReference type="ARBA" id="ARBA00023136"/>
    </source>
</evidence>
<feature type="transmembrane region" description="Helical" evidence="6">
    <location>
        <begin position="460"/>
        <end position="477"/>
    </location>
</feature>
<dbReference type="RefSeq" id="WP_085289817.1">
    <property type="nucleotide sequence ID" value="NZ_NCXM01000009.1"/>
</dbReference>
<feature type="transmembrane region" description="Helical" evidence="6">
    <location>
        <begin position="235"/>
        <end position="253"/>
    </location>
</feature>
<keyword evidence="2 6" id="KW-0812">Transmembrane</keyword>
<feature type="transmembrane region" description="Helical" evidence="6">
    <location>
        <begin position="61"/>
        <end position="78"/>
    </location>
</feature>
<evidence type="ECO:0000259" key="7">
    <source>
        <dbReference type="Pfam" id="PF04932"/>
    </source>
</evidence>
<accession>A0A1X2L4J1</accession>
<feature type="transmembrane region" description="Helical" evidence="6">
    <location>
        <begin position="111"/>
        <end position="131"/>
    </location>
</feature>
<evidence type="ECO:0000256" key="5">
    <source>
        <dbReference type="SAM" id="MobiDB-lite"/>
    </source>
</evidence>
<keyword evidence="9" id="KW-1185">Reference proteome</keyword>
<feature type="transmembrane region" description="Helical" evidence="6">
    <location>
        <begin position="284"/>
        <end position="305"/>
    </location>
</feature>
<dbReference type="AlphaFoldDB" id="A0A1X2L4J1"/>
<feature type="transmembrane region" description="Helical" evidence="6">
    <location>
        <begin position="400"/>
        <end position="424"/>
    </location>
</feature>
<evidence type="ECO:0000313" key="8">
    <source>
        <dbReference type="EMBL" id="OSC28847.1"/>
    </source>
</evidence>
<feature type="transmembrane region" description="Helical" evidence="6">
    <location>
        <begin position="436"/>
        <end position="454"/>
    </location>
</feature>
<gene>
    <name evidence="8" type="ORF">B8W69_10800</name>
</gene>
<keyword evidence="4 6" id="KW-0472">Membrane</keyword>
<dbReference type="EMBL" id="NCXM01000009">
    <property type="protein sequence ID" value="OSC28847.1"/>
    <property type="molecule type" value="Genomic_DNA"/>
</dbReference>
<feature type="region of interest" description="Disordered" evidence="5">
    <location>
        <begin position="480"/>
        <end position="509"/>
    </location>
</feature>
<evidence type="ECO:0000313" key="9">
    <source>
        <dbReference type="Proteomes" id="UP000242320"/>
    </source>
</evidence>
<comment type="caution">
    <text evidence="8">The sequence shown here is derived from an EMBL/GenBank/DDBJ whole genome shotgun (WGS) entry which is preliminary data.</text>
</comment>
<feature type="transmembrane region" description="Helical" evidence="6">
    <location>
        <begin position="171"/>
        <end position="188"/>
    </location>
</feature>
<feature type="transmembrane region" description="Helical" evidence="6">
    <location>
        <begin position="208"/>
        <end position="228"/>
    </location>
</feature>
<dbReference type="OrthoDB" id="5025770at2"/>
<evidence type="ECO:0000256" key="1">
    <source>
        <dbReference type="ARBA" id="ARBA00004141"/>
    </source>
</evidence>
<feature type="transmembrane region" description="Helical" evidence="6">
    <location>
        <begin position="137"/>
        <end position="159"/>
    </location>
</feature>
<evidence type="ECO:0000256" key="3">
    <source>
        <dbReference type="ARBA" id="ARBA00022989"/>
    </source>
</evidence>
<reference evidence="8 9" key="1">
    <citation type="submission" date="2017-04" db="EMBL/GenBank/DDBJ databases">
        <title>The new phylogeny of genus Mycobacterium.</title>
        <authorList>
            <person name="Tortoli E."/>
            <person name="Trovato A."/>
            <person name="Cirillo D.M."/>
        </authorList>
    </citation>
    <scope>NUCLEOTIDE SEQUENCE [LARGE SCALE GENOMIC DNA]</scope>
    <source>
        <strain evidence="8 9">DSM 45247</strain>
    </source>
</reference>
<protein>
    <submittedName>
        <fullName evidence="8">Polymerase</fullName>
    </submittedName>
</protein>
<dbReference type="GO" id="GO:0016020">
    <property type="term" value="C:membrane"/>
    <property type="evidence" value="ECO:0007669"/>
    <property type="project" value="UniProtKB-SubCell"/>
</dbReference>
<dbReference type="Pfam" id="PF04932">
    <property type="entry name" value="Wzy_C"/>
    <property type="match status" value="1"/>
</dbReference>
<name>A0A1X2L4J1_9MYCO</name>
<proteinExistence type="predicted"/>
<organism evidence="8 9">
    <name type="scientific">Mycolicibacterium vulneris</name>
    <dbReference type="NCBI Taxonomy" id="547163"/>
    <lineage>
        <taxon>Bacteria</taxon>
        <taxon>Bacillati</taxon>
        <taxon>Actinomycetota</taxon>
        <taxon>Actinomycetes</taxon>
        <taxon>Mycobacteriales</taxon>
        <taxon>Mycobacteriaceae</taxon>
        <taxon>Mycolicibacterium</taxon>
    </lineage>
</organism>
<feature type="transmembrane region" description="Helical" evidence="6">
    <location>
        <begin position="84"/>
        <end position="104"/>
    </location>
</feature>
<sequence length="509" mass="53870">MIYYLRKRHRLVLATGVVSLFLFGCFAFGVASVRDPYVGVVLVGMMFGLVVYWARPEAMAWIALFYTFGALPIGLYVGKVIGPVAIYVWHVALLSAIFYLIQLVRPRFSDFWLPGMFVLTVVLYTGIGFAAGYAPEVILHEATSLFEMVAGYLLALLIVHGDYLKGAARTLILTLWFSAAMAVVSSSSGLRLTGRFETIGESSFGGSIIRLIVPTTAPAIAVLAALVAAQILGRVRLATYFTMGTPALVISLLSFSRGTLIAIAAAAVVAFFANPGWRALLRSATFFVSSAALLAVMVPVALFLLQHSSVGAWLGGQFAGFTHRVLGGVTASSLAVDESTQYRLDENAALTRAIAKAPVFGHGMGAAYRLPFGDEGSGNDAFGFDQFTALLGTTYAHNFYLWWLVKAGALGMAAFALFALTPVVRALRCAAKPAKISAAVSVGFLVLAIVGPNIEDTPDSVVFGMLLGLAMGFANVGRGQPGESSRADPSEGNVESGVAAEPMSVAMPE</sequence>
<evidence type="ECO:0000256" key="2">
    <source>
        <dbReference type="ARBA" id="ARBA00022692"/>
    </source>
</evidence>
<feature type="transmembrane region" description="Helical" evidence="6">
    <location>
        <begin position="37"/>
        <end position="54"/>
    </location>
</feature>